<dbReference type="Gene3D" id="1.10.357.20">
    <property type="entry name" value="SLC41 divalent cation transporters, integral membrane domain"/>
    <property type="match status" value="1"/>
</dbReference>
<dbReference type="SUPFAM" id="SSF54631">
    <property type="entry name" value="CBS-domain pair"/>
    <property type="match status" value="1"/>
</dbReference>
<keyword evidence="3 9" id="KW-0813">Transport</keyword>
<dbReference type="Pfam" id="PF00571">
    <property type="entry name" value="CBS"/>
    <property type="match status" value="1"/>
</dbReference>
<evidence type="ECO:0000256" key="8">
    <source>
        <dbReference type="PROSITE-ProRule" id="PRU00703"/>
    </source>
</evidence>
<dbReference type="Pfam" id="PF03448">
    <property type="entry name" value="MgtE_N"/>
    <property type="match status" value="1"/>
</dbReference>
<dbReference type="EMBL" id="JAMGBA010000002">
    <property type="protein sequence ID" value="MCL6698986.1"/>
    <property type="molecule type" value="Genomic_DNA"/>
</dbReference>
<feature type="transmembrane region" description="Helical" evidence="9">
    <location>
        <begin position="448"/>
        <end position="470"/>
    </location>
</feature>
<evidence type="ECO:0000256" key="7">
    <source>
        <dbReference type="ARBA" id="ARBA00023136"/>
    </source>
</evidence>
<evidence type="ECO:0000256" key="2">
    <source>
        <dbReference type="ARBA" id="ARBA00009749"/>
    </source>
</evidence>
<dbReference type="InterPro" id="IPR000644">
    <property type="entry name" value="CBS_dom"/>
</dbReference>
<protein>
    <recommendedName>
        <fullName evidence="9">Magnesium transporter MgtE</fullName>
    </recommendedName>
</protein>
<dbReference type="Gene3D" id="1.25.60.10">
    <property type="entry name" value="MgtE N-terminal domain-like"/>
    <property type="match status" value="1"/>
</dbReference>
<dbReference type="SMART" id="SM00116">
    <property type="entry name" value="CBS"/>
    <property type="match status" value="1"/>
</dbReference>
<proteinExistence type="inferred from homology"/>
<dbReference type="SUPFAM" id="SSF161093">
    <property type="entry name" value="MgtE membrane domain-like"/>
    <property type="match status" value="1"/>
</dbReference>
<comment type="subcellular location">
    <subcellularLocation>
        <location evidence="9">Cell membrane</location>
        <topology evidence="9">Multi-pass membrane protein</topology>
    </subcellularLocation>
    <subcellularLocation>
        <location evidence="1">Membrane</location>
        <topology evidence="1">Multi-pass membrane protein</topology>
    </subcellularLocation>
</comment>
<comment type="function">
    <text evidence="9">Acts as a magnesium transporter.</text>
</comment>
<comment type="similarity">
    <text evidence="2 9">Belongs to the SLC41A transporter family.</text>
</comment>
<evidence type="ECO:0000256" key="5">
    <source>
        <dbReference type="ARBA" id="ARBA00022842"/>
    </source>
</evidence>
<evidence type="ECO:0000256" key="9">
    <source>
        <dbReference type="RuleBase" id="RU362011"/>
    </source>
</evidence>
<sequence>MSDSDIIATPPHEPEAVHAEDRIHDEEDRLLPAFVREVLDAVADGDDEAARELVAELHPADIADLIELAPGDERGDLIEALAGIVDADVYAELNEYVREDVIDEMEPQQVADLAAQLDTDDAVALIEDLEQDEQLAVLRAMEPDDRAAVEEALTYGEETAGRLMQRDLIAVPEHWKVGQVIDYLRSSDELATDFWEVFVVSPNHHPVGTCKLSTILRSPRSTLVSEIMARKQTLIPVDLDQEEVALKFQKYALISAAVVDSSGRLVGMITVDDIVHIIQEEAGEDVLLLSGAGEGDINEPLVDTYKARVRWLAANLLTALVASMVISQFENAIERMAVLAALMPIVAGVGGNAGTQTLAVTVRAIATNQLTGSNHWRAVWREIRVAMMNGLTIAVLIGIGVTLVLGSGTLGTVIALAMLTNIVVAGLAGVLVPLGLEKAGADPAVASSVFVTMVTDSMGFLVFLGLATAAGL</sequence>
<dbReference type="InterPro" id="IPR006667">
    <property type="entry name" value="SLC41_membr_dom"/>
</dbReference>
<accession>A0ABT0RVZ7</accession>
<dbReference type="CDD" id="cd04606">
    <property type="entry name" value="CBS_pair_Mg_transporter"/>
    <property type="match status" value="1"/>
</dbReference>
<dbReference type="SMART" id="SM00924">
    <property type="entry name" value="MgtE_N"/>
    <property type="match status" value="1"/>
</dbReference>
<dbReference type="PANTHER" id="PTHR43773:SF1">
    <property type="entry name" value="MAGNESIUM TRANSPORTER MGTE"/>
    <property type="match status" value="1"/>
</dbReference>
<reference evidence="11 12" key="1">
    <citation type="submission" date="2022-05" db="EMBL/GenBank/DDBJ databases">
        <authorList>
            <person name="Jo J.-H."/>
            <person name="Im W.-T."/>
        </authorList>
    </citation>
    <scope>NUCLEOTIDE SEQUENCE [LARGE SCALE GENOMIC DNA]</scope>
    <source>
        <strain evidence="11 12">NSE70-1</strain>
    </source>
</reference>
<keyword evidence="7 9" id="KW-0472">Membrane</keyword>
<keyword evidence="9" id="KW-1003">Cell membrane</keyword>
<evidence type="ECO:0000313" key="12">
    <source>
        <dbReference type="Proteomes" id="UP001203410"/>
    </source>
</evidence>
<dbReference type="Pfam" id="PF01769">
    <property type="entry name" value="MgtE"/>
    <property type="match status" value="1"/>
</dbReference>
<comment type="subunit">
    <text evidence="9">Homodimer.</text>
</comment>
<feature type="domain" description="CBS" evidence="10">
    <location>
        <begin position="228"/>
        <end position="286"/>
    </location>
</feature>
<name>A0ABT0RVZ7_9SPHN</name>
<keyword evidence="12" id="KW-1185">Reference proteome</keyword>
<dbReference type="PROSITE" id="PS51371">
    <property type="entry name" value="CBS"/>
    <property type="match status" value="1"/>
</dbReference>
<keyword evidence="4 9" id="KW-0812">Transmembrane</keyword>
<dbReference type="SUPFAM" id="SSF158791">
    <property type="entry name" value="MgtE N-terminal domain-like"/>
    <property type="match status" value="1"/>
</dbReference>
<gene>
    <name evidence="11" type="primary">mgtE</name>
    <name evidence="11" type="ORF">LZ496_09355</name>
</gene>
<dbReference type="PANTHER" id="PTHR43773">
    <property type="entry name" value="MAGNESIUM TRANSPORTER MGTE"/>
    <property type="match status" value="1"/>
</dbReference>
<dbReference type="NCBIfam" id="TIGR00400">
    <property type="entry name" value="mgtE"/>
    <property type="match status" value="1"/>
</dbReference>
<dbReference type="InterPro" id="IPR006668">
    <property type="entry name" value="Mg_transptr_MgtE_intracell_dom"/>
</dbReference>
<feature type="transmembrane region" description="Helical" evidence="9">
    <location>
        <begin position="309"/>
        <end position="326"/>
    </location>
</feature>
<dbReference type="InterPro" id="IPR006669">
    <property type="entry name" value="MgtE_transporter"/>
</dbReference>
<evidence type="ECO:0000256" key="6">
    <source>
        <dbReference type="ARBA" id="ARBA00022989"/>
    </source>
</evidence>
<comment type="caution">
    <text evidence="11">The sequence shown here is derived from an EMBL/GenBank/DDBJ whole genome shotgun (WGS) entry which is preliminary data.</text>
</comment>
<evidence type="ECO:0000313" key="11">
    <source>
        <dbReference type="EMBL" id="MCL6698986.1"/>
    </source>
</evidence>
<evidence type="ECO:0000256" key="3">
    <source>
        <dbReference type="ARBA" id="ARBA00022448"/>
    </source>
</evidence>
<dbReference type="Gene3D" id="3.10.580.10">
    <property type="entry name" value="CBS-domain"/>
    <property type="match status" value="1"/>
</dbReference>
<keyword evidence="6 9" id="KW-1133">Transmembrane helix</keyword>
<dbReference type="RefSeq" id="WP_249904363.1">
    <property type="nucleotide sequence ID" value="NZ_JAMGBA010000002.1"/>
</dbReference>
<feature type="transmembrane region" description="Helical" evidence="9">
    <location>
        <begin position="386"/>
        <end position="406"/>
    </location>
</feature>
<dbReference type="InterPro" id="IPR036739">
    <property type="entry name" value="SLC41_membr_dom_sf"/>
</dbReference>
<dbReference type="InterPro" id="IPR038076">
    <property type="entry name" value="MgtE_N_sf"/>
</dbReference>
<feature type="transmembrane region" description="Helical" evidence="9">
    <location>
        <begin position="338"/>
        <end position="366"/>
    </location>
</feature>
<evidence type="ECO:0000256" key="4">
    <source>
        <dbReference type="ARBA" id="ARBA00022692"/>
    </source>
</evidence>
<dbReference type="InterPro" id="IPR046342">
    <property type="entry name" value="CBS_dom_sf"/>
</dbReference>
<organism evidence="11 12">
    <name type="scientific">Sphingomonas caseinilyticus</name>
    <dbReference type="NCBI Taxonomy" id="2908205"/>
    <lineage>
        <taxon>Bacteria</taxon>
        <taxon>Pseudomonadati</taxon>
        <taxon>Pseudomonadota</taxon>
        <taxon>Alphaproteobacteria</taxon>
        <taxon>Sphingomonadales</taxon>
        <taxon>Sphingomonadaceae</taxon>
        <taxon>Sphingomonas</taxon>
    </lineage>
</organism>
<keyword evidence="5 9" id="KW-0460">Magnesium</keyword>
<evidence type="ECO:0000259" key="10">
    <source>
        <dbReference type="PROSITE" id="PS51371"/>
    </source>
</evidence>
<keyword evidence="9" id="KW-0479">Metal-binding</keyword>
<evidence type="ECO:0000256" key="1">
    <source>
        <dbReference type="ARBA" id="ARBA00004141"/>
    </source>
</evidence>
<feature type="transmembrane region" description="Helical" evidence="9">
    <location>
        <begin position="413"/>
        <end position="436"/>
    </location>
</feature>
<dbReference type="Proteomes" id="UP001203410">
    <property type="component" value="Unassembled WGS sequence"/>
</dbReference>
<keyword evidence="8" id="KW-0129">CBS domain</keyword>